<keyword evidence="1" id="KW-0472">Membrane</keyword>
<proteinExistence type="predicted"/>
<feature type="transmembrane region" description="Helical" evidence="1">
    <location>
        <begin position="44"/>
        <end position="63"/>
    </location>
</feature>
<protein>
    <submittedName>
        <fullName evidence="2">Uncharacterized protein</fullName>
    </submittedName>
</protein>
<reference evidence="2 3" key="1">
    <citation type="journal article" date="2008" name="Environ. Microbiol.">
        <title>The genome of Erwinia tasmaniensis strain Et1/99, a non-pathogenic bacterium in the genus Erwinia.</title>
        <authorList>
            <person name="Kube M."/>
            <person name="Migdoll A.M."/>
            <person name="Mueller I."/>
            <person name="Kuhl H."/>
            <person name="Beck A."/>
            <person name="Reinhardt R."/>
            <person name="Geider K."/>
        </authorList>
    </citation>
    <scope>NUCLEOTIDE SEQUENCE [LARGE SCALE GENOMIC DNA]</scope>
    <source>
        <strain evidence="3">DSM 17950 / CFBP 7177 / CIP 109463 / NCPPB 4357 / Et1/99</strain>
    </source>
</reference>
<gene>
    <name evidence="2" type="ordered locus">ETA_30880</name>
</gene>
<evidence type="ECO:0000313" key="2">
    <source>
        <dbReference type="EMBL" id="CAO98134.1"/>
    </source>
</evidence>
<dbReference type="KEGG" id="eta:ETA_30880"/>
<name>B2VKC7_ERWT9</name>
<evidence type="ECO:0000256" key="1">
    <source>
        <dbReference type="SAM" id="Phobius"/>
    </source>
</evidence>
<dbReference type="Proteomes" id="UP000001726">
    <property type="component" value="Chromosome"/>
</dbReference>
<keyword evidence="1" id="KW-0812">Transmembrane</keyword>
<dbReference type="EMBL" id="CU468135">
    <property type="protein sequence ID" value="CAO98134.1"/>
    <property type="molecule type" value="Genomic_DNA"/>
</dbReference>
<organism evidence="2 3">
    <name type="scientific">Erwinia tasmaniensis (strain DSM 17950 / CFBP 7177 / CIP 109463 / NCPPB 4357 / Et1/99)</name>
    <dbReference type="NCBI Taxonomy" id="465817"/>
    <lineage>
        <taxon>Bacteria</taxon>
        <taxon>Pseudomonadati</taxon>
        <taxon>Pseudomonadota</taxon>
        <taxon>Gammaproteobacteria</taxon>
        <taxon>Enterobacterales</taxon>
        <taxon>Erwiniaceae</taxon>
        <taxon>Erwinia</taxon>
    </lineage>
</organism>
<keyword evidence="1" id="KW-1133">Transmembrane helix</keyword>
<sequence length="158" mass="18223">MEHMISGYAFFREKDDPLFAVDNARINQTCFKPGPVFTCKTSGYFSFHLCIIYALMSLLASCYRPDKTTELMLAITCLMPSWLFVEGNSLYIPSASIHIHNIIWKLSHLLRSCQLNALSLPPDKTLKKPLMICIQRHHFCLFNTLVKKIRPSLRLKNK</sequence>
<dbReference type="HOGENOM" id="CLU_1666717_0_0_6"/>
<dbReference type="AlphaFoldDB" id="B2VKC7"/>
<keyword evidence="3" id="KW-1185">Reference proteome</keyword>
<evidence type="ECO:0000313" key="3">
    <source>
        <dbReference type="Proteomes" id="UP000001726"/>
    </source>
</evidence>
<accession>B2VKC7</accession>